<dbReference type="InterPro" id="IPR000515">
    <property type="entry name" value="MetI-like"/>
</dbReference>
<evidence type="ECO:0000313" key="10">
    <source>
        <dbReference type="EMBL" id="MBB5127302.1"/>
    </source>
</evidence>
<feature type="transmembrane region" description="Helical" evidence="7">
    <location>
        <begin position="195"/>
        <end position="219"/>
    </location>
</feature>
<evidence type="ECO:0000256" key="7">
    <source>
        <dbReference type="RuleBase" id="RU363032"/>
    </source>
</evidence>
<dbReference type="Gene3D" id="1.10.3720.10">
    <property type="entry name" value="MetI-like"/>
    <property type="match status" value="1"/>
</dbReference>
<proteinExistence type="inferred from homology"/>
<dbReference type="InterPro" id="IPR035906">
    <property type="entry name" value="MetI-like_sf"/>
</dbReference>
<dbReference type="PANTHER" id="PTHR43005:SF1">
    <property type="entry name" value="SPERMIDINE_PUTRESCINE TRANSPORT SYSTEM PERMEASE PROTEIN"/>
    <property type="match status" value="1"/>
</dbReference>
<keyword evidence="4 7" id="KW-0812">Transmembrane</keyword>
<keyword evidence="11" id="KW-1185">Reference proteome</keyword>
<evidence type="ECO:0000256" key="5">
    <source>
        <dbReference type="ARBA" id="ARBA00022989"/>
    </source>
</evidence>
<dbReference type="GO" id="GO:0005886">
    <property type="term" value="C:plasma membrane"/>
    <property type="evidence" value="ECO:0007669"/>
    <property type="project" value="UniProtKB-SubCell"/>
</dbReference>
<keyword evidence="5 7" id="KW-1133">Transmembrane helix</keyword>
<dbReference type="Pfam" id="PF00528">
    <property type="entry name" value="BPD_transp_1"/>
    <property type="match status" value="1"/>
</dbReference>
<dbReference type="PROSITE" id="PS50928">
    <property type="entry name" value="ABC_TM1"/>
    <property type="match status" value="1"/>
</dbReference>
<accession>A0A7W8BQX0</accession>
<organism evidence="10 11">
    <name type="scientific">Streptomyces griseoloalbus</name>
    <dbReference type="NCBI Taxonomy" id="67303"/>
    <lineage>
        <taxon>Bacteria</taxon>
        <taxon>Bacillati</taxon>
        <taxon>Actinomycetota</taxon>
        <taxon>Actinomycetes</taxon>
        <taxon>Kitasatosporales</taxon>
        <taxon>Streptomycetaceae</taxon>
        <taxon>Streptomyces</taxon>
    </lineage>
</organism>
<feature type="transmembrane region" description="Helical" evidence="7">
    <location>
        <begin position="111"/>
        <end position="132"/>
    </location>
</feature>
<keyword evidence="10" id="KW-0762">Sugar transport</keyword>
<feature type="transmembrane region" description="Helical" evidence="7">
    <location>
        <begin position="304"/>
        <end position="323"/>
    </location>
</feature>
<comment type="subcellular location">
    <subcellularLocation>
        <location evidence="1 7">Cell membrane</location>
        <topology evidence="1 7">Multi-pass membrane protein</topology>
    </subcellularLocation>
</comment>
<dbReference type="AlphaFoldDB" id="A0A7W8BQX0"/>
<feature type="region of interest" description="Disordered" evidence="8">
    <location>
        <begin position="1"/>
        <end position="37"/>
    </location>
</feature>
<keyword evidence="3" id="KW-1003">Cell membrane</keyword>
<evidence type="ECO:0000256" key="4">
    <source>
        <dbReference type="ARBA" id="ARBA00022692"/>
    </source>
</evidence>
<gene>
    <name evidence="10" type="ORF">FHS32_004044</name>
</gene>
<evidence type="ECO:0000256" key="3">
    <source>
        <dbReference type="ARBA" id="ARBA00022475"/>
    </source>
</evidence>
<evidence type="ECO:0000259" key="9">
    <source>
        <dbReference type="PROSITE" id="PS50928"/>
    </source>
</evidence>
<feature type="transmembrane region" description="Helical" evidence="7">
    <location>
        <begin position="240"/>
        <end position="265"/>
    </location>
</feature>
<dbReference type="CDD" id="cd06261">
    <property type="entry name" value="TM_PBP2"/>
    <property type="match status" value="1"/>
</dbReference>
<comment type="caution">
    <text evidence="10">The sequence shown here is derived from an EMBL/GenBank/DDBJ whole genome shotgun (WGS) entry which is preliminary data.</text>
</comment>
<sequence length="344" mass="37840">MPAASPGSSVTSKQQSAPPSRAGGAPPGRGTAGGRRRREFTTRRGLVIAAFMAPAAVFVAVFTYYPMIAGSQMAFRNWNLTDLTDTSWVGLKNFRDVFTDPAWSTVLDNTLLWVVGSIVPQLVIGFAIALWLRRRFRFRGLYQALIFFPWAISGFLIGILFRWLFNSEFGVVNDLLQKAGLIDEPIAWLADPQTAMIAVLIANVWYGVTFFAIMILAALQSVPDELYEAAALDGAGKARTLFRITIPYIRVTLALTVLLRVIWIFNFPDLIFGMTGGGPNDETHIVTTWMIKITQQGDYGKASALGLLVVAILLVFAVFFLLATRERRVPTRGAGKSGKRGVRS</sequence>
<keyword evidence="6 7" id="KW-0472">Membrane</keyword>
<dbReference type="GO" id="GO:0055085">
    <property type="term" value="P:transmembrane transport"/>
    <property type="evidence" value="ECO:0007669"/>
    <property type="project" value="InterPro"/>
</dbReference>
<dbReference type="Proteomes" id="UP000568022">
    <property type="component" value="Unassembled WGS sequence"/>
</dbReference>
<feature type="domain" description="ABC transmembrane type-1" evidence="9">
    <location>
        <begin position="107"/>
        <end position="320"/>
    </location>
</feature>
<dbReference type="EMBL" id="JACHJE010000008">
    <property type="protein sequence ID" value="MBB5127302.1"/>
    <property type="molecule type" value="Genomic_DNA"/>
</dbReference>
<comment type="similarity">
    <text evidence="7">Belongs to the binding-protein-dependent transport system permease family.</text>
</comment>
<evidence type="ECO:0000313" key="11">
    <source>
        <dbReference type="Proteomes" id="UP000568022"/>
    </source>
</evidence>
<dbReference type="PANTHER" id="PTHR43005">
    <property type="entry name" value="BLR7065 PROTEIN"/>
    <property type="match status" value="1"/>
</dbReference>
<reference evidence="10 11" key="1">
    <citation type="submission" date="2020-08" db="EMBL/GenBank/DDBJ databases">
        <title>Genomic Encyclopedia of Type Strains, Phase III (KMG-III): the genomes of soil and plant-associated and newly described type strains.</title>
        <authorList>
            <person name="Whitman W."/>
        </authorList>
    </citation>
    <scope>NUCLEOTIDE SEQUENCE [LARGE SCALE GENOMIC DNA]</scope>
    <source>
        <strain evidence="10 11">CECT 3226</strain>
    </source>
</reference>
<keyword evidence="2 7" id="KW-0813">Transport</keyword>
<evidence type="ECO:0000256" key="6">
    <source>
        <dbReference type="ARBA" id="ARBA00023136"/>
    </source>
</evidence>
<feature type="transmembrane region" description="Helical" evidence="7">
    <location>
        <begin position="144"/>
        <end position="165"/>
    </location>
</feature>
<evidence type="ECO:0000256" key="2">
    <source>
        <dbReference type="ARBA" id="ARBA00022448"/>
    </source>
</evidence>
<feature type="transmembrane region" description="Helical" evidence="7">
    <location>
        <begin position="45"/>
        <end position="65"/>
    </location>
</feature>
<evidence type="ECO:0000256" key="8">
    <source>
        <dbReference type="SAM" id="MobiDB-lite"/>
    </source>
</evidence>
<evidence type="ECO:0000256" key="1">
    <source>
        <dbReference type="ARBA" id="ARBA00004651"/>
    </source>
</evidence>
<protein>
    <submittedName>
        <fullName evidence="10">Multiple sugar transport system permease protein</fullName>
    </submittedName>
</protein>
<dbReference type="SUPFAM" id="SSF161098">
    <property type="entry name" value="MetI-like"/>
    <property type="match status" value="1"/>
</dbReference>
<name>A0A7W8BQX0_9ACTN</name>
<feature type="compositionally biased region" description="Polar residues" evidence="8">
    <location>
        <begin position="1"/>
        <end position="16"/>
    </location>
</feature>